<proteinExistence type="predicted"/>
<dbReference type="PANTHER" id="PTHR10098:SF108">
    <property type="entry name" value="TETRATRICOPEPTIDE REPEAT PROTEIN 28"/>
    <property type="match status" value="1"/>
</dbReference>
<evidence type="ECO:0000313" key="3">
    <source>
        <dbReference type="EMBL" id="QDS68798.1"/>
    </source>
</evidence>
<dbReference type="OrthoDB" id="5040840at2759"/>
<dbReference type="Proteomes" id="UP000316270">
    <property type="component" value="Chromosome 2"/>
</dbReference>
<dbReference type="AlphaFoldDB" id="A0A517KZI7"/>
<gene>
    <name evidence="3" type="ORF">FKW77_005973</name>
</gene>
<dbReference type="STRING" id="50376.A0A517KZI7"/>
<sequence length="962" mass="108226">MGEQRNVFRMPLVDTGAAGGAPTIVIQQNSPEDTHSHAARLDDSESSFEDKVRAISQAQFQPDSDNETIYQELNLAPTTLKEVYEYIENEDESRNLARYLPAKIVQETRNKFRDSLRLGRDQDGFEALEDGLEVLRKQTMGEDSDYWKFSQAEILLDLGKKDEARELLAHCGRRTTETRARSARKRAKIRTRADADADYAHMLKLAKQEELLDLSLRAESWEAAIAAAGRLYRINPGYFHLETPMDRFQRCRQLFNLGLLAEIQDPKSDVDRTRRFLGKALRFYNHGCYAIELFHEYFDQPNAIVNGFDHVDCANLFFSAARICIFFDKIGIFDKRGNPLGPAQFNKMFKRTPLPCTPLLTEKDWRHQALQFLEQGRSRALLDSIVRGERVVTSMQRRLLIDDFVFAAQESIRVQRRDDSKSSLPASRSSSMSGTSSPLESSDILELAGQDQGEGSDTPTQSTLITPLNHRFRTSPPLRPTLNTANLDEFAILDSPYSSPVSAVANRCLSEEEKLRKLRIRMRWRKVLLYAFAISNPTLNAALPNASSTRDVEAMRKSLPRDTAAIVYSLVSAAPTGIMMMVVTSHGIIEALWQETNVLVIQKQIAQLRDSMVAPNSRTRDMCQPSPTSSRRDSLVPDAASLEASLMAALVLPIQHSLFEKSNLIVIPSGDLAHVPWALLFGLPVTVVPSLSIWNRLHSHSYNSRPVQTKVSVVSNAPNDEQGFLRDIPYSRIEAFYVAKLHQQLPFISDHHDRAEFDKEAESTQVLHLCAHSSFDHENPMRSSIQLFKEPMTIEEWHSLAIKADLVVFSSCLSGVSRAFDSGSTFGFAHTLLATGTQAFIGSLWPVEDDATLLLMMMFYEDLHKEISPSQALHNAQQKMKTMTESRLFELVTKLQLQAKNTEEVSQYVVSPNYTISRLANLSVAELKEARCWAAFILTGYGFKPIYGDGSESDATAGADRD</sequence>
<evidence type="ECO:0000259" key="2">
    <source>
        <dbReference type="Pfam" id="PF12770"/>
    </source>
</evidence>
<feature type="compositionally biased region" description="Polar residues" evidence="1">
    <location>
        <begin position="453"/>
        <end position="466"/>
    </location>
</feature>
<dbReference type="EMBL" id="CP042186">
    <property type="protein sequence ID" value="QDS68798.1"/>
    <property type="molecule type" value="Genomic_DNA"/>
</dbReference>
<keyword evidence="4" id="KW-1185">Reference proteome</keyword>
<feature type="region of interest" description="Disordered" evidence="1">
    <location>
        <begin position="417"/>
        <end position="479"/>
    </location>
</feature>
<reference evidence="3 4" key="1">
    <citation type="submission" date="2019-07" db="EMBL/GenBank/DDBJ databases">
        <title>Finished genome of Venturia effusa.</title>
        <authorList>
            <person name="Young C.A."/>
            <person name="Cox M.P."/>
            <person name="Ganley A.R.D."/>
            <person name="David W.J."/>
        </authorList>
    </citation>
    <scope>NUCLEOTIDE SEQUENCE [LARGE SCALE GENOMIC DNA]</scope>
    <source>
        <strain evidence="4">albino</strain>
    </source>
</reference>
<feature type="compositionally biased region" description="Low complexity" evidence="1">
    <location>
        <begin position="422"/>
        <end position="442"/>
    </location>
</feature>
<organism evidence="3 4">
    <name type="scientific">Venturia effusa</name>
    <dbReference type="NCBI Taxonomy" id="50376"/>
    <lineage>
        <taxon>Eukaryota</taxon>
        <taxon>Fungi</taxon>
        <taxon>Dikarya</taxon>
        <taxon>Ascomycota</taxon>
        <taxon>Pezizomycotina</taxon>
        <taxon>Dothideomycetes</taxon>
        <taxon>Pleosporomycetidae</taxon>
        <taxon>Venturiales</taxon>
        <taxon>Venturiaceae</taxon>
        <taxon>Venturia</taxon>
    </lineage>
</organism>
<name>A0A517KZI7_9PEZI</name>
<dbReference type="Pfam" id="PF12770">
    <property type="entry name" value="CHAT"/>
    <property type="match status" value="1"/>
</dbReference>
<feature type="domain" description="CHAT" evidence="2">
    <location>
        <begin position="647"/>
        <end position="940"/>
    </location>
</feature>
<accession>A0A517KZI7</accession>
<evidence type="ECO:0000256" key="1">
    <source>
        <dbReference type="SAM" id="MobiDB-lite"/>
    </source>
</evidence>
<evidence type="ECO:0000313" key="4">
    <source>
        <dbReference type="Proteomes" id="UP000316270"/>
    </source>
</evidence>
<protein>
    <recommendedName>
        <fullName evidence="2">CHAT domain-containing protein</fullName>
    </recommendedName>
</protein>
<dbReference type="PANTHER" id="PTHR10098">
    <property type="entry name" value="RAPSYN-RELATED"/>
    <property type="match status" value="1"/>
</dbReference>
<dbReference type="InterPro" id="IPR024983">
    <property type="entry name" value="CHAT_dom"/>
</dbReference>